<feature type="compositionally biased region" description="Low complexity" evidence="4">
    <location>
        <begin position="605"/>
        <end position="635"/>
    </location>
</feature>
<dbReference type="SMART" id="SM00320">
    <property type="entry name" value="WD40"/>
    <property type="match status" value="6"/>
</dbReference>
<dbReference type="InterPro" id="IPR001680">
    <property type="entry name" value="WD40_rpt"/>
</dbReference>
<sequence>MGGKKKEEEDDVDDDDDEDPRMAGMDAKVFSQPIGYVPSFPTPPKYIRVHSRHKQQRDFNQTFLAQELNTRFPSDGGSRPVSVINPSETSIQLPQHKSGAIWAMKFSKDGRYLAAAGEDMVVRIWQVLSSKQDREEHEREEEAVGGDGSYPTNRGVRLNAPLVRSQPLREYHGHSGDVLDLSWSKNNFLLSSSMDKTVRLWHVSRKECLCSFQHTDFVTSIAFHPKDDRFFLAGSLDSKLRLWSIPDKVVAYWVEVQDLITAIAFTPDGRTAIVGCLNGRCVFYDTEGLKYHSALHVRSSRGKNSDGSKITGIETFTIPPGDPSGDTKILISSNDSRIRMYHARDKSLELKFKGYANTCSQIHATFSDDGKYVISGSEDRRVYVWNLSRPDGADRKEKRPVEFFEAAHPGMVTVALLAPTPTRELLSLSGDPLYDLCNPPPVTLVDSSDPIDNSRPPSPAPSVSQAPVNTAWLERAKHFHGNIIVTADYNGKIKIFRQDCAAAKRKQEIADTEDSLSKRILRKGSLRSQHSGRANDDRSSWRRSIGSVRSVETRGGSLRNWRNSLHFHHLPTPASPTRLPDKPRNPPTPQNSGHNSPTPKPPPTSSTTTTAASSTRPGSPLTPSTTISSQTPQTTDSVKRYQLTDSPVPRRRPRRRQPPPPPDAEGPPSSGEESEDEKDVFADAKESNSTLTAAVEDEGVQEAVRCGVCGGGNFRAVVTRRRGEEMMGLRCVKCGAGMRR</sequence>
<evidence type="ECO:0000256" key="2">
    <source>
        <dbReference type="ARBA" id="ARBA00022737"/>
    </source>
</evidence>
<dbReference type="InterPro" id="IPR040324">
    <property type="entry name" value="WDR44/Dgr2"/>
</dbReference>
<dbReference type="AlphaFoldDB" id="A0A4S2MK10"/>
<organism evidence="5 6">
    <name type="scientific">Ascodesmis nigricans</name>
    <dbReference type="NCBI Taxonomy" id="341454"/>
    <lineage>
        <taxon>Eukaryota</taxon>
        <taxon>Fungi</taxon>
        <taxon>Dikarya</taxon>
        <taxon>Ascomycota</taxon>
        <taxon>Pezizomycotina</taxon>
        <taxon>Pezizomycetes</taxon>
        <taxon>Pezizales</taxon>
        <taxon>Ascodesmidaceae</taxon>
        <taxon>Ascodesmis</taxon>
    </lineage>
</organism>
<evidence type="ECO:0000313" key="6">
    <source>
        <dbReference type="Proteomes" id="UP000298138"/>
    </source>
</evidence>
<reference evidence="5 6" key="1">
    <citation type="submission" date="2019-04" db="EMBL/GenBank/DDBJ databases">
        <title>Comparative genomics and transcriptomics to analyze fruiting body development in filamentous ascomycetes.</title>
        <authorList>
            <consortium name="DOE Joint Genome Institute"/>
            <person name="Lutkenhaus R."/>
            <person name="Traeger S."/>
            <person name="Breuer J."/>
            <person name="Kuo A."/>
            <person name="Lipzen A."/>
            <person name="Pangilinan J."/>
            <person name="Dilworth D."/>
            <person name="Sandor L."/>
            <person name="Poggeler S."/>
            <person name="Barry K."/>
            <person name="Grigoriev I.V."/>
            <person name="Nowrousian M."/>
        </authorList>
    </citation>
    <scope>NUCLEOTIDE SEQUENCE [LARGE SCALE GENOMIC DNA]</scope>
    <source>
        <strain evidence="5 6">CBS 389.68</strain>
    </source>
</reference>
<keyword evidence="2" id="KW-0677">Repeat</keyword>
<dbReference type="Pfam" id="PF00400">
    <property type="entry name" value="WD40"/>
    <property type="match status" value="4"/>
</dbReference>
<feature type="compositionally biased region" description="Basic and acidic residues" evidence="4">
    <location>
        <begin position="133"/>
        <end position="142"/>
    </location>
</feature>
<accession>A0A4S2MK10</accession>
<feature type="repeat" description="WD" evidence="3">
    <location>
        <begin position="171"/>
        <end position="211"/>
    </location>
</feature>
<dbReference type="Gene3D" id="2.130.10.10">
    <property type="entry name" value="YVTN repeat-like/Quinoprotein amine dehydrogenase"/>
    <property type="match status" value="1"/>
</dbReference>
<dbReference type="InterPro" id="IPR015943">
    <property type="entry name" value="WD40/YVTN_repeat-like_dom_sf"/>
</dbReference>
<feature type="region of interest" description="Disordered" evidence="4">
    <location>
        <begin position="1"/>
        <end position="24"/>
    </location>
</feature>
<dbReference type="PROSITE" id="PS50294">
    <property type="entry name" value="WD_REPEATS_REGION"/>
    <property type="match status" value="3"/>
</dbReference>
<feature type="region of interest" description="Disordered" evidence="4">
    <location>
        <begin position="133"/>
        <end position="155"/>
    </location>
</feature>
<dbReference type="STRING" id="341454.A0A4S2MK10"/>
<dbReference type="EMBL" id="ML220156">
    <property type="protein sequence ID" value="TGZ77270.1"/>
    <property type="molecule type" value="Genomic_DNA"/>
</dbReference>
<dbReference type="InterPro" id="IPR036322">
    <property type="entry name" value="WD40_repeat_dom_sf"/>
</dbReference>
<dbReference type="SUPFAM" id="SSF50978">
    <property type="entry name" value="WD40 repeat-like"/>
    <property type="match status" value="1"/>
</dbReference>
<feature type="repeat" description="WD" evidence="3">
    <location>
        <begin position="94"/>
        <end position="135"/>
    </location>
</feature>
<feature type="region of interest" description="Disordered" evidence="4">
    <location>
        <begin position="445"/>
        <end position="466"/>
    </location>
</feature>
<dbReference type="OrthoDB" id="1932312at2759"/>
<keyword evidence="6" id="KW-1185">Reference proteome</keyword>
<dbReference type="FunCoup" id="A0A4S2MK10">
    <property type="interactions" value="50"/>
</dbReference>
<feature type="region of interest" description="Disordered" evidence="4">
    <location>
        <begin position="563"/>
        <end position="685"/>
    </location>
</feature>
<dbReference type="Proteomes" id="UP000298138">
    <property type="component" value="Unassembled WGS sequence"/>
</dbReference>
<protein>
    <submittedName>
        <fullName evidence="5">WD40 repeat-like protein</fullName>
    </submittedName>
</protein>
<evidence type="ECO:0000256" key="3">
    <source>
        <dbReference type="PROSITE-ProRule" id="PRU00221"/>
    </source>
</evidence>
<feature type="repeat" description="WD" evidence="3">
    <location>
        <begin position="211"/>
        <end position="245"/>
    </location>
</feature>
<dbReference type="PANTHER" id="PTHR14221">
    <property type="entry name" value="WD REPEAT DOMAIN 44"/>
    <property type="match status" value="1"/>
</dbReference>
<feature type="repeat" description="WD" evidence="3">
    <location>
        <begin position="366"/>
        <end position="388"/>
    </location>
</feature>
<proteinExistence type="predicted"/>
<evidence type="ECO:0000256" key="1">
    <source>
        <dbReference type="ARBA" id="ARBA00022574"/>
    </source>
</evidence>
<dbReference type="InterPro" id="IPR020472">
    <property type="entry name" value="WD40_PAC1"/>
</dbReference>
<gene>
    <name evidence="5" type="ORF">EX30DRAFT_207492</name>
</gene>
<name>A0A4S2MK10_9PEZI</name>
<dbReference type="PRINTS" id="PR00320">
    <property type="entry name" value="GPROTEINBRPT"/>
</dbReference>
<feature type="region of interest" description="Disordered" evidence="4">
    <location>
        <begin position="521"/>
        <end position="542"/>
    </location>
</feature>
<dbReference type="InParanoid" id="A0A4S2MK10"/>
<keyword evidence="1 3" id="KW-0853">WD repeat</keyword>
<dbReference type="InterPro" id="IPR019775">
    <property type="entry name" value="WD40_repeat_CS"/>
</dbReference>
<feature type="compositionally biased region" description="Acidic residues" evidence="4">
    <location>
        <begin position="8"/>
        <end position="19"/>
    </location>
</feature>
<dbReference type="PANTHER" id="PTHR14221:SF0">
    <property type="entry name" value="WD REPEAT-CONTAINING PROTEIN 44"/>
    <property type="match status" value="1"/>
</dbReference>
<dbReference type="PROSITE" id="PS00678">
    <property type="entry name" value="WD_REPEATS_1"/>
    <property type="match status" value="1"/>
</dbReference>
<evidence type="ECO:0000256" key="4">
    <source>
        <dbReference type="SAM" id="MobiDB-lite"/>
    </source>
</evidence>
<evidence type="ECO:0000313" key="5">
    <source>
        <dbReference type="EMBL" id="TGZ77270.1"/>
    </source>
</evidence>
<dbReference type="PROSITE" id="PS50082">
    <property type="entry name" value="WD_REPEATS_2"/>
    <property type="match status" value="4"/>
</dbReference>